<dbReference type="AlphaFoldDB" id="A0A1A6AC01"/>
<keyword evidence="3" id="KW-0732">Signal</keyword>
<dbReference type="InterPro" id="IPR008427">
    <property type="entry name" value="Extracellular_membr_CFEM_dom"/>
</dbReference>
<dbReference type="RefSeq" id="XP_018265410.1">
    <property type="nucleotide sequence ID" value="XM_018405129.1"/>
</dbReference>
<evidence type="ECO:0000259" key="7">
    <source>
        <dbReference type="PROSITE" id="PS52012"/>
    </source>
</evidence>
<evidence type="ECO:0000256" key="6">
    <source>
        <dbReference type="SAM" id="Phobius"/>
    </source>
</evidence>
<feature type="transmembrane region" description="Helical" evidence="6">
    <location>
        <begin position="132"/>
        <end position="153"/>
    </location>
</feature>
<keyword evidence="10" id="KW-1185">Reference proteome</keyword>
<reference evidence="9" key="2">
    <citation type="submission" date="2013-07" db="EMBL/GenBank/DDBJ databases">
        <authorList>
            <consortium name="The Broad Institute Genome Sequencing Platform"/>
            <person name="Cuomo C."/>
            <person name="Litvintseva A."/>
            <person name="Chen Y."/>
            <person name="Heitman J."/>
            <person name="Sun S."/>
            <person name="Springer D."/>
            <person name="Dromer F."/>
            <person name="Young S.K."/>
            <person name="Zeng Q."/>
            <person name="Gargeya S."/>
            <person name="Fitzgerald M."/>
            <person name="Abouelleil A."/>
            <person name="Alvarado L."/>
            <person name="Berlin A.M."/>
            <person name="Chapman S.B."/>
            <person name="Dewar J."/>
            <person name="Goldberg J."/>
            <person name="Griggs A."/>
            <person name="Gujja S."/>
            <person name="Hansen M."/>
            <person name="Howarth C."/>
            <person name="Imamovic A."/>
            <person name="Larimer J."/>
            <person name="McCowan C."/>
            <person name="Murphy C."/>
            <person name="Pearson M."/>
            <person name="Priest M."/>
            <person name="Roberts A."/>
            <person name="Saif S."/>
            <person name="Shea T."/>
            <person name="Sykes S."/>
            <person name="Wortman J."/>
            <person name="Nusbaum C."/>
            <person name="Birren B."/>
        </authorList>
    </citation>
    <scope>NUCLEOTIDE SEQUENCE</scope>
    <source>
        <strain evidence="9">CBS 10117</strain>
    </source>
</reference>
<evidence type="ECO:0000256" key="1">
    <source>
        <dbReference type="ARBA" id="ARBA00004613"/>
    </source>
</evidence>
<sequence>MAPSQPNFDTMIRRQSSANATDASTSGVPTCVVSCIASAPTTGCTGPEDWTCLCANTEFINSVGACWTSSCSATDAQYGQAYANQACAFYGVPIGGNGTSTGDSSSTDTQATGSPVLSAPQVMHPSFIRIQAIMSSISSLLMVIAIIMGILSCRARYRRDQMASQNRTWNGVTGLTTMDSKAPTTSKKSRFFNRSTHSSAFENSRGGLSQTETFGVTSSNFGGSTTLAGSPNHTQSFGGAAGLTYPSNAATTSPRDQDRFSGGGVGGGTRFTNRLNLNEMANKSEEWEMDDVKMKNNNDSFVIDGLSPTSFDSKMESELESSFTPTEGGMDSTVALNVLPKEGSGNGRTHAL</sequence>
<keyword evidence="2" id="KW-0964">Secreted</keyword>
<evidence type="ECO:0000256" key="5">
    <source>
        <dbReference type="SAM" id="MobiDB-lite"/>
    </source>
</evidence>
<evidence type="ECO:0000313" key="8">
    <source>
        <dbReference type="EMBL" id="OBR87568.1"/>
    </source>
</evidence>
<dbReference type="PROSITE" id="PS52012">
    <property type="entry name" value="CFEM"/>
    <property type="match status" value="1"/>
</dbReference>
<gene>
    <name evidence="8" type="ORF">I303_01776</name>
    <name evidence="9" type="ORF">I303_102083</name>
</gene>
<evidence type="ECO:0000256" key="3">
    <source>
        <dbReference type="ARBA" id="ARBA00022729"/>
    </source>
</evidence>
<evidence type="ECO:0000256" key="4">
    <source>
        <dbReference type="ARBA" id="ARBA00023157"/>
    </source>
</evidence>
<dbReference type="KEGG" id="kdj:28965475"/>
<feature type="compositionally biased region" description="Polar residues" evidence="5">
    <location>
        <begin position="174"/>
        <end position="237"/>
    </location>
</feature>
<dbReference type="OrthoDB" id="3065412at2759"/>
<reference evidence="9" key="3">
    <citation type="submission" date="2024-02" db="EMBL/GenBank/DDBJ databases">
        <title>Comparative genomics of Cryptococcus and Kwoniella reveals pathogenesis evolution and contrasting modes of karyotype evolution via chromosome fusion or intercentromeric recombination.</title>
        <authorList>
            <person name="Coelho M.A."/>
            <person name="David-Palma M."/>
            <person name="Shea T."/>
            <person name="Bowers K."/>
            <person name="McGinley-Smith S."/>
            <person name="Mohammad A.W."/>
            <person name="Gnirke A."/>
            <person name="Yurkov A.M."/>
            <person name="Nowrousian M."/>
            <person name="Sun S."/>
            <person name="Cuomo C.A."/>
            <person name="Heitman J."/>
        </authorList>
    </citation>
    <scope>NUCLEOTIDE SEQUENCE</scope>
    <source>
        <strain evidence="9">CBS 10117</strain>
    </source>
</reference>
<evidence type="ECO:0000313" key="9">
    <source>
        <dbReference type="EMBL" id="WWC59527.1"/>
    </source>
</evidence>
<accession>A0A1A6AC01</accession>
<dbReference type="Proteomes" id="UP000078595">
    <property type="component" value="Chromosome 2"/>
</dbReference>
<dbReference type="Pfam" id="PF05730">
    <property type="entry name" value="CFEM"/>
    <property type="match status" value="1"/>
</dbReference>
<organism evidence="8">
    <name type="scientific">Kwoniella dejecticola CBS 10117</name>
    <dbReference type="NCBI Taxonomy" id="1296121"/>
    <lineage>
        <taxon>Eukaryota</taxon>
        <taxon>Fungi</taxon>
        <taxon>Dikarya</taxon>
        <taxon>Basidiomycota</taxon>
        <taxon>Agaricomycotina</taxon>
        <taxon>Tremellomycetes</taxon>
        <taxon>Tremellales</taxon>
        <taxon>Cryptococcaceae</taxon>
        <taxon>Kwoniella</taxon>
    </lineage>
</organism>
<dbReference type="GeneID" id="28965475"/>
<reference evidence="8" key="1">
    <citation type="submission" date="2013-07" db="EMBL/GenBank/DDBJ databases">
        <title>The Genome Sequence of Cryptococcus dejecticola CBS10117.</title>
        <authorList>
            <consortium name="The Broad Institute Genome Sequencing Platform"/>
            <person name="Cuomo C."/>
            <person name="Litvintseva A."/>
            <person name="Chen Y."/>
            <person name="Heitman J."/>
            <person name="Sun S."/>
            <person name="Springer D."/>
            <person name="Dromer F."/>
            <person name="Young S.K."/>
            <person name="Zeng Q."/>
            <person name="Gargeya S."/>
            <person name="Fitzgerald M."/>
            <person name="Abouelleil A."/>
            <person name="Alvarado L."/>
            <person name="Berlin A.M."/>
            <person name="Chapman S.B."/>
            <person name="Dewar J."/>
            <person name="Goldberg J."/>
            <person name="Griggs A."/>
            <person name="Gujja S."/>
            <person name="Hansen M."/>
            <person name="Howarth C."/>
            <person name="Imamovic A."/>
            <person name="Larimer J."/>
            <person name="McCowan C."/>
            <person name="Murphy C."/>
            <person name="Pearson M."/>
            <person name="Priest M."/>
            <person name="Roberts A."/>
            <person name="Saif S."/>
            <person name="Shea T."/>
            <person name="Sykes S."/>
            <person name="Wortman J."/>
            <person name="Nusbaum C."/>
            <person name="Birren B."/>
        </authorList>
    </citation>
    <scope>NUCLEOTIDE SEQUENCE [LARGE SCALE GENOMIC DNA]</scope>
    <source>
        <strain evidence="8">CBS 10117</strain>
    </source>
</reference>
<dbReference type="VEuPathDB" id="FungiDB:I303_01776"/>
<feature type="region of interest" description="Disordered" evidence="5">
    <location>
        <begin position="174"/>
        <end position="272"/>
    </location>
</feature>
<keyword evidence="6" id="KW-1133">Transmembrane helix</keyword>
<evidence type="ECO:0000313" key="10">
    <source>
        <dbReference type="Proteomes" id="UP000078595"/>
    </source>
</evidence>
<proteinExistence type="predicted"/>
<feature type="compositionally biased region" description="Polar residues" evidence="5">
    <location>
        <begin position="245"/>
        <end position="254"/>
    </location>
</feature>
<keyword evidence="6" id="KW-0472">Membrane</keyword>
<keyword evidence="4" id="KW-1015">Disulfide bond</keyword>
<dbReference type="GO" id="GO:0005576">
    <property type="term" value="C:extracellular region"/>
    <property type="evidence" value="ECO:0007669"/>
    <property type="project" value="UniProtKB-SubCell"/>
</dbReference>
<keyword evidence="6" id="KW-0812">Transmembrane</keyword>
<name>A0A1A6AC01_9TREE</name>
<dbReference type="EMBL" id="KI894028">
    <property type="protein sequence ID" value="OBR87568.1"/>
    <property type="molecule type" value="Genomic_DNA"/>
</dbReference>
<dbReference type="EMBL" id="CP144531">
    <property type="protein sequence ID" value="WWC59527.1"/>
    <property type="molecule type" value="Genomic_DNA"/>
</dbReference>
<feature type="domain" description="CFEM" evidence="7">
    <location>
        <begin position="3"/>
        <end position="114"/>
    </location>
</feature>
<comment type="subcellular location">
    <subcellularLocation>
        <location evidence="1">Secreted</location>
    </subcellularLocation>
</comment>
<evidence type="ECO:0000256" key="2">
    <source>
        <dbReference type="ARBA" id="ARBA00022525"/>
    </source>
</evidence>
<dbReference type="STRING" id="1296121.A0A1A6AC01"/>
<protein>
    <recommendedName>
        <fullName evidence="7">CFEM domain-containing protein</fullName>
    </recommendedName>
</protein>